<evidence type="ECO:0000313" key="3">
    <source>
        <dbReference type="Proteomes" id="UP000299102"/>
    </source>
</evidence>
<evidence type="ECO:0000313" key="2">
    <source>
        <dbReference type="EMBL" id="GBP31213.1"/>
    </source>
</evidence>
<name>A0A4C1UXI2_EUMVA</name>
<accession>A0A4C1UXI2</accession>
<proteinExistence type="predicted"/>
<evidence type="ECO:0000256" key="1">
    <source>
        <dbReference type="SAM" id="MobiDB-lite"/>
    </source>
</evidence>
<comment type="caution">
    <text evidence="2">The sequence shown here is derived from an EMBL/GenBank/DDBJ whole genome shotgun (WGS) entry which is preliminary data.</text>
</comment>
<gene>
    <name evidence="2" type="ORF">EVAR_21493_1</name>
</gene>
<feature type="region of interest" description="Disordered" evidence="1">
    <location>
        <begin position="132"/>
        <end position="158"/>
    </location>
</feature>
<sequence>MEGPAVCKHFELSRTGSASAGGVIARAVKKETHRHHLARAAGADADGGISNGPCAFILPLGVHGHPCSLSGGTELKILVSGDRFAFPFEERRQVRVSGRSGTVPNFRRAVTTHEARWCSAMHAVSRCDDPFSERKRRHARNRKRRSARGAGPGARGAHESARRVLVNVSSVEVFDRCKAARIGCMNSMALRVARLSIPKCTRRVGPLPDPLRYDIGPVRASHFGGCSLSRRDVTRYLLANRLLIDIAPNLCNWLTKRAGGAAGRRGRRCPAAAGGGVAQRKLLHVVDRLQNRSVTVKVLFLLSTRGHSRRTYLFHFRREPNNKGLLVVSVVREPAALRARRGAGDGPRRHLQVLTVNGAGSDRAICAVARYRNAFRVLNIVRARPRHCYSLTPSDACERLSPHGPPVRSSLRTRF</sequence>
<dbReference type="EMBL" id="BGZK01000243">
    <property type="protein sequence ID" value="GBP31213.1"/>
    <property type="molecule type" value="Genomic_DNA"/>
</dbReference>
<reference evidence="2 3" key="1">
    <citation type="journal article" date="2019" name="Commun. Biol.">
        <title>The bagworm genome reveals a unique fibroin gene that provides high tensile strength.</title>
        <authorList>
            <person name="Kono N."/>
            <person name="Nakamura H."/>
            <person name="Ohtoshi R."/>
            <person name="Tomita M."/>
            <person name="Numata K."/>
            <person name="Arakawa K."/>
        </authorList>
    </citation>
    <scope>NUCLEOTIDE SEQUENCE [LARGE SCALE GENOMIC DNA]</scope>
</reference>
<organism evidence="2 3">
    <name type="scientific">Eumeta variegata</name>
    <name type="common">Bagworm moth</name>
    <name type="synonym">Eumeta japonica</name>
    <dbReference type="NCBI Taxonomy" id="151549"/>
    <lineage>
        <taxon>Eukaryota</taxon>
        <taxon>Metazoa</taxon>
        <taxon>Ecdysozoa</taxon>
        <taxon>Arthropoda</taxon>
        <taxon>Hexapoda</taxon>
        <taxon>Insecta</taxon>
        <taxon>Pterygota</taxon>
        <taxon>Neoptera</taxon>
        <taxon>Endopterygota</taxon>
        <taxon>Lepidoptera</taxon>
        <taxon>Glossata</taxon>
        <taxon>Ditrysia</taxon>
        <taxon>Tineoidea</taxon>
        <taxon>Psychidae</taxon>
        <taxon>Oiketicinae</taxon>
        <taxon>Eumeta</taxon>
    </lineage>
</organism>
<feature type="compositionally biased region" description="Basic residues" evidence="1">
    <location>
        <begin position="134"/>
        <end position="147"/>
    </location>
</feature>
<keyword evidence="3" id="KW-1185">Reference proteome</keyword>
<protein>
    <submittedName>
        <fullName evidence="2">Uncharacterized protein</fullName>
    </submittedName>
</protein>
<dbReference type="AlphaFoldDB" id="A0A4C1UXI2"/>
<dbReference type="Proteomes" id="UP000299102">
    <property type="component" value="Unassembled WGS sequence"/>
</dbReference>